<name>A0ABT0UTG3_9ACTN</name>
<dbReference type="EMBL" id="JAMQAW010000031">
    <property type="protein sequence ID" value="MCM2391536.1"/>
    <property type="molecule type" value="Genomic_DNA"/>
</dbReference>
<proteinExistence type="predicted"/>
<evidence type="ECO:0000313" key="1">
    <source>
        <dbReference type="EMBL" id="MCM2391536.1"/>
    </source>
</evidence>
<keyword evidence="2" id="KW-1185">Reference proteome</keyword>
<dbReference type="Proteomes" id="UP001431429">
    <property type="component" value="Unassembled WGS sequence"/>
</dbReference>
<reference evidence="1" key="1">
    <citation type="submission" date="2022-06" db="EMBL/GenBank/DDBJ databases">
        <title>Genome public.</title>
        <authorList>
            <person name="Sun Q."/>
        </authorList>
    </citation>
    <scope>NUCLEOTIDE SEQUENCE</scope>
    <source>
        <strain evidence="1">CWNU-1</strain>
    </source>
</reference>
<organism evidence="1 2">
    <name type="scientific">Streptomyces albipurpureus</name>
    <dbReference type="NCBI Taxonomy" id="2897419"/>
    <lineage>
        <taxon>Bacteria</taxon>
        <taxon>Bacillati</taxon>
        <taxon>Actinomycetota</taxon>
        <taxon>Actinomycetes</taxon>
        <taxon>Kitasatosporales</taxon>
        <taxon>Streptomycetaceae</taxon>
        <taxon>Streptomyces</taxon>
    </lineage>
</organism>
<gene>
    <name evidence="1" type="ORF">NBG84_25160</name>
</gene>
<protein>
    <recommendedName>
        <fullName evidence="3">RNA polymerase sigma-70 region 4 domain-containing protein</fullName>
    </recommendedName>
</protein>
<comment type="caution">
    <text evidence="1">The sequence shown here is derived from an EMBL/GenBank/DDBJ whole genome shotgun (WGS) entry which is preliminary data.</text>
</comment>
<sequence length="92" mass="10015">MTDLRTQMAAHIDAAMALADDIADPVEREAAARLLGDDLLPAAVVRVKRVRGDAIRELRGQGKTLRAIAELTGLSVPRVDQISKGVSRWKKK</sequence>
<evidence type="ECO:0008006" key="3">
    <source>
        <dbReference type="Google" id="ProtNLM"/>
    </source>
</evidence>
<dbReference type="RefSeq" id="WP_250921866.1">
    <property type="nucleotide sequence ID" value="NZ_JAMQAW010000031.1"/>
</dbReference>
<accession>A0ABT0UTG3</accession>
<evidence type="ECO:0000313" key="2">
    <source>
        <dbReference type="Proteomes" id="UP001431429"/>
    </source>
</evidence>